<dbReference type="EMBL" id="JBEPEK010000015">
    <property type="protein sequence ID" value="MER7178579.1"/>
    <property type="molecule type" value="Genomic_DNA"/>
</dbReference>
<comment type="caution">
    <text evidence="1">The sequence shown here is derived from an EMBL/GenBank/DDBJ whole genome shotgun (WGS) entry which is preliminary data.</text>
</comment>
<protein>
    <submittedName>
        <fullName evidence="1">Uncharacterized protein</fullName>
    </submittedName>
</protein>
<accession>A0ABV1WQI1</accession>
<name>A0ABV1WQI1_9ACTN</name>
<evidence type="ECO:0000313" key="2">
    <source>
        <dbReference type="Proteomes" id="UP001474181"/>
    </source>
</evidence>
<dbReference type="Proteomes" id="UP001474181">
    <property type="component" value="Unassembled WGS sequence"/>
</dbReference>
<evidence type="ECO:0000313" key="1">
    <source>
        <dbReference type="EMBL" id="MER7178579.1"/>
    </source>
</evidence>
<keyword evidence="2" id="KW-1185">Reference proteome</keyword>
<dbReference type="RefSeq" id="WP_350777065.1">
    <property type="nucleotide sequence ID" value="NZ_JBEPEK010000015.1"/>
</dbReference>
<gene>
    <name evidence="1" type="ORF">ABT404_03660</name>
</gene>
<proteinExistence type="predicted"/>
<reference evidence="1 2" key="1">
    <citation type="submission" date="2024-06" db="EMBL/GenBank/DDBJ databases">
        <title>The Natural Products Discovery Center: Release of the First 8490 Sequenced Strains for Exploring Actinobacteria Biosynthetic Diversity.</title>
        <authorList>
            <person name="Kalkreuter E."/>
            <person name="Kautsar S.A."/>
            <person name="Yang D."/>
            <person name="Bader C.D."/>
            <person name="Teijaro C.N."/>
            <person name="Fluegel L."/>
            <person name="Davis C.M."/>
            <person name="Simpson J.R."/>
            <person name="Lauterbach L."/>
            <person name="Steele A.D."/>
            <person name="Gui C."/>
            <person name="Meng S."/>
            <person name="Li G."/>
            <person name="Viehrig K."/>
            <person name="Ye F."/>
            <person name="Su P."/>
            <person name="Kiefer A.F."/>
            <person name="Nichols A."/>
            <person name="Cepeda A.J."/>
            <person name="Yan W."/>
            <person name="Fan B."/>
            <person name="Jiang Y."/>
            <person name="Adhikari A."/>
            <person name="Zheng C.-J."/>
            <person name="Schuster L."/>
            <person name="Cowan T.M."/>
            <person name="Smanski M.J."/>
            <person name="Chevrette M.G."/>
            <person name="De Carvalho L.P.S."/>
            <person name="Shen B."/>
        </authorList>
    </citation>
    <scope>NUCLEOTIDE SEQUENCE [LARGE SCALE GENOMIC DNA]</scope>
    <source>
        <strain evidence="1 2">NPDC000234</strain>
    </source>
</reference>
<sequence length="75" mass="8384">MPAPGNGGSFTSGETDALSQQLAELNRQVAEVKRTTEGICGYIEEMDRRQRRRGRLTVVLPFLSPIVTIFDKFVK</sequence>
<organism evidence="1 2">
    <name type="scientific">Streptomyces hyaluromycini</name>
    <dbReference type="NCBI Taxonomy" id="1377993"/>
    <lineage>
        <taxon>Bacteria</taxon>
        <taxon>Bacillati</taxon>
        <taxon>Actinomycetota</taxon>
        <taxon>Actinomycetes</taxon>
        <taxon>Kitasatosporales</taxon>
        <taxon>Streptomycetaceae</taxon>
        <taxon>Streptomyces</taxon>
    </lineage>
</organism>